<reference evidence="1" key="1">
    <citation type="submission" date="2016-10" db="EMBL/GenBank/DDBJ databases">
        <title>Sequence of Gallionella enrichment culture.</title>
        <authorList>
            <person name="Poehlein A."/>
            <person name="Muehling M."/>
            <person name="Daniel R."/>
        </authorList>
    </citation>
    <scope>NUCLEOTIDE SEQUENCE</scope>
</reference>
<proteinExistence type="predicted"/>
<gene>
    <name evidence="1" type="ORF">GALL_539290</name>
</gene>
<evidence type="ECO:0000313" key="1">
    <source>
        <dbReference type="EMBL" id="OIQ64521.1"/>
    </source>
</evidence>
<comment type="caution">
    <text evidence="1">The sequence shown here is derived from an EMBL/GenBank/DDBJ whole genome shotgun (WGS) entry which is preliminary data.</text>
</comment>
<organism evidence="1">
    <name type="scientific">mine drainage metagenome</name>
    <dbReference type="NCBI Taxonomy" id="410659"/>
    <lineage>
        <taxon>unclassified sequences</taxon>
        <taxon>metagenomes</taxon>
        <taxon>ecological metagenomes</taxon>
    </lineage>
</organism>
<name>A0A1J5NZ38_9ZZZZ</name>
<dbReference type="AlphaFoldDB" id="A0A1J5NZ38"/>
<dbReference type="EMBL" id="MLJW01008049">
    <property type="protein sequence ID" value="OIQ64521.1"/>
    <property type="molecule type" value="Genomic_DNA"/>
</dbReference>
<sequence>MNACASDRANLSAIRLANQPSMSNALSSSSRWLAFGIALSSFSAIEIRSICGVAVSAIAAVSDAQPVPTSVWSISTS</sequence>
<accession>A0A1J5NZ38</accession>
<protein>
    <submittedName>
        <fullName evidence="1">Uncharacterized protein</fullName>
    </submittedName>
</protein>